<dbReference type="EMBL" id="LT607411">
    <property type="protein sequence ID" value="SCF22055.1"/>
    <property type="molecule type" value="Genomic_DNA"/>
</dbReference>
<protein>
    <submittedName>
        <fullName evidence="2">Asp23 family, cell envelope-related function</fullName>
    </submittedName>
</protein>
<comment type="similarity">
    <text evidence="1">Belongs to the asp23 family.</text>
</comment>
<evidence type="ECO:0000313" key="2">
    <source>
        <dbReference type="EMBL" id="SCF22055.1"/>
    </source>
</evidence>
<evidence type="ECO:0000313" key="3">
    <source>
        <dbReference type="Proteomes" id="UP000198242"/>
    </source>
</evidence>
<dbReference type="Proteomes" id="UP000198242">
    <property type="component" value="Chromosome I"/>
</dbReference>
<keyword evidence="3" id="KW-1185">Reference proteome</keyword>
<dbReference type="Pfam" id="PF03780">
    <property type="entry name" value="Asp23"/>
    <property type="match status" value="1"/>
</dbReference>
<organism evidence="2 3">
    <name type="scientific">Micromonospora viridifaciens</name>
    <dbReference type="NCBI Taxonomy" id="1881"/>
    <lineage>
        <taxon>Bacteria</taxon>
        <taxon>Bacillati</taxon>
        <taxon>Actinomycetota</taxon>
        <taxon>Actinomycetes</taxon>
        <taxon>Micromonosporales</taxon>
        <taxon>Micromonosporaceae</taxon>
        <taxon>Micromonospora</taxon>
    </lineage>
</organism>
<sequence>MTGILPRRGASAPERAAALAPPWTEERIAELVEDAACRIPAATGTTATVRVHGGAARIDLDLVVDHGTHLATAAEAVRRLVAARVEACTGLTVEEIILTVVDLRLPDQPPPHRRCRAGGDAWAAT</sequence>
<accession>A0A1C4YMS4</accession>
<name>A0A1C4YMS4_MICVI</name>
<dbReference type="RefSeq" id="WP_089007976.1">
    <property type="nucleotide sequence ID" value="NZ_LT607411.1"/>
</dbReference>
<evidence type="ECO:0000256" key="1">
    <source>
        <dbReference type="ARBA" id="ARBA00005721"/>
    </source>
</evidence>
<proteinExistence type="inferred from homology"/>
<gene>
    <name evidence="2" type="ORF">GA0074695_4474</name>
</gene>
<dbReference type="AlphaFoldDB" id="A0A1C4YMS4"/>
<reference evidence="3" key="1">
    <citation type="submission" date="2016-06" db="EMBL/GenBank/DDBJ databases">
        <authorList>
            <person name="Varghese N."/>
            <person name="Submissions Spin"/>
        </authorList>
    </citation>
    <scope>NUCLEOTIDE SEQUENCE [LARGE SCALE GENOMIC DNA]</scope>
    <source>
        <strain evidence="3">DSM 43909</strain>
    </source>
</reference>
<dbReference type="OrthoDB" id="3398125at2"/>
<dbReference type="InterPro" id="IPR005531">
    <property type="entry name" value="Asp23"/>
</dbReference>